<dbReference type="InterPro" id="IPR029035">
    <property type="entry name" value="DHS-like_NAD/FAD-binding_dom"/>
</dbReference>
<dbReference type="EMBL" id="CALBWS010000003">
    <property type="protein sequence ID" value="CAH2713786.1"/>
    <property type="molecule type" value="Genomic_DNA"/>
</dbReference>
<dbReference type="GO" id="GO:0034979">
    <property type="term" value="F:NAD-dependent protein lysine deacetylase activity"/>
    <property type="evidence" value="ECO:0007669"/>
    <property type="project" value="UniProtKB-EC"/>
</dbReference>
<feature type="binding site" evidence="4">
    <location>
        <position position="154"/>
    </location>
    <ligand>
        <name>Zn(2+)</name>
        <dbReference type="ChEBI" id="CHEBI:29105"/>
    </ligand>
</feature>
<evidence type="ECO:0000256" key="4">
    <source>
        <dbReference type="PROSITE-ProRule" id="PRU00236"/>
    </source>
</evidence>
<protein>
    <recommendedName>
        <fullName evidence="1">protein acetyllysine N-acetyltransferase</fullName>
        <ecNumber evidence="1">2.3.1.286</ecNumber>
    </recommendedName>
</protein>
<gene>
    <name evidence="6" type="primary">cobB</name>
    <name evidence="6" type="ORF">BACCIP111895_00940</name>
</gene>
<sequence length="253" mass="28609">MENNLIYTCKNLIKEVKNIVVLTGAGISTESGIKDFRSRTGIYQLAPEYILSLDYFYKHPKEFYQFAIEHLYHPAAVPNIGHEILATWEKEGKVTQIITQNIDGLHQRAGSNNVIEFHGTMKTATCQNCGKIYSTDEMVKRMKTMEEFYLCDHCVNKDKKSSYIKPDVVLFGDSGEWFTIEGFNAIINTISQADCVLVLGTSLKVTPFSTFPQYRKTGIPLIIINKGDTPYDLEPNTYVIQESIGEALTKINV</sequence>
<keyword evidence="6" id="KW-0012">Acyltransferase</keyword>
<dbReference type="InterPro" id="IPR050134">
    <property type="entry name" value="NAD-dep_sirtuin_deacylases"/>
</dbReference>
<name>A0ABN8KK15_9BACI</name>
<dbReference type="InterPro" id="IPR026591">
    <property type="entry name" value="Sirtuin_cat_small_dom_sf"/>
</dbReference>
<dbReference type="PROSITE" id="PS50305">
    <property type="entry name" value="SIRTUIN"/>
    <property type="match status" value="1"/>
</dbReference>
<keyword evidence="2 6" id="KW-0808">Transferase</keyword>
<dbReference type="PANTHER" id="PTHR11085">
    <property type="entry name" value="NAD-DEPENDENT PROTEIN DEACYLASE SIRTUIN-5, MITOCHONDRIAL-RELATED"/>
    <property type="match status" value="1"/>
</dbReference>
<reference evidence="6" key="1">
    <citation type="submission" date="2022-04" db="EMBL/GenBank/DDBJ databases">
        <authorList>
            <person name="Criscuolo A."/>
        </authorList>
    </citation>
    <scope>NUCLEOTIDE SEQUENCE</scope>
    <source>
        <strain evidence="6">CIP111895</strain>
    </source>
</reference>
<comment type="caution">
    <text evidence="6">The sequence shown here is derived from an EMBL/GenBank/DDBJ whole genome shotgun (WGS) entry which is preliminary data.</text>
</comment>
<dbReference type="EC" id="2.3.1.286" evidence="1"/>
<dbReference type="CDD" id="cd01407">
    <property type="entry name" value="SIR2-fam"/>
    <property type="match status" value="1"/>
</dbReference>
<dbReference type="Proteomes" id="UP000838308">
    <property type="component" value="Unassembled WGS sequence"/>
</dbReference>
<dbReference type="Pfam" id="PF02146">
    <property type="entry name" value="SIR2"/>
    <property type="match status" value="1"/>
</dbReference>
<proteinExistence type="predicted"/>
<evidence type="ECO:0000256" key="3">
    <source>
        <dbReference type="ARBA" id="ARBA00023027"/>
    </source>
</evidence>
<evidence type="ECO:0000256" key="1">
    <source>
        <dbReference type="ARBA" id="ARBA00012928"/>
    </source>
</evidence>
<keyword evidence="7" id="KW-1185">Reference proteome</keyword>
<dbReference type="NCBIfam" id="NF001752">
    <property type="entry name" value="PRK00481.1-1"/>
    <property type="match status" value="1"/>
</dbReference>
<dbReference type="Gene3D" id="3.40.50.1220">
    <property type="entry name" value="TPP-binding domain"/>
    <property type="match status" value="1"/>
</dbReference>
<organism evidence="6 7">
    <name type="scientific">Neobacillus rhizosphaerae</name>
    <dbReference type="NCBI Taxonomy" id="2880965"/>
    <lineage>
        <taxon>Bacteria</taxon>
        <taxon>Bacillati</taxon>
        <taxon>Bacillota</taxon>
        <taxon>Bacilli</taxon>
        <taxon>Bacillales</taxon>
        <taxon>Bacillaceae</taxon>
        <taxon>Neobacillus</taxon>
    </lineage>
</organism>
<keyword evidence="4" id="KW-0862">Zinc</keyword>
<evidence type="ECO:0000313" key="6">
    <source>
        <dbReference type="EMBL" id="CAH2713786.1"/>
    </source>
</evidence>
<keyword evidence="4" id="KW-0479">Metal-binding</keyword>
<feature type="binding site" evidence="4">
    <location>
        <position position="151"/>
    </location>
    <ligand>
        <name>Zn(2+)</name>
        <dbReference type="ChEBI" id="CHEBI:29105"/>
    </ligand>
</feature>
<dbReference type="RefSeq" id="WP_248734120.1">
    <property type="nucleotide sequence ID" value="NZ_CALBWS010000003.1"/>
</dbReference>
<feature type="active site" description="Proton acceptor" evidence="4">
    <location>
        <position position="118"/>
    </location>
</feature>
<feature type="domain" description="Deacetylase sirtuin-type" evidence="5">
    <location>
        <begin position="1"/>
        <end position="253"/>
    </location>
</feature>
<evidence type="ECO:0000259" key="5">
    <source>
        <dbReference type="PROSITE" id="PS50305"/>
    </source>
</evidence>
<dbReference type="PANTHER" id="PTHR11085:SF4">
    <property type="entry name" value="NAD-DEPENDENT PROTEIN DEACYLASE"/>
    <property type="match status" value="1"/>
</dbReference>
<dbReference type="InterPro" id="IPR003000">
    <property type="entry name" value="Sirtuin"/>
</dbReference>
<dbReference type="InterPro" id="IPR026590">
    <property type="entry name" value="Ssirtuin_cat_dom"/>
</dbReference>
<dbReference type="Gene3D" id="3.30.1600.10">
    <property type="entry name" value="SIR2/SIRT2 'Small Domain"/>
    <property type="match status" value="1"/>
</dbReference>
<feature type="binding site" evidence="4">
    <location>
        <position position="129"/>
    </location>
    <ligand>
        <name>Zn(2+)</name>
        <dbReference type="ChEBI" id="CHEBI:29105"/>
    </ligand>
</feature>
<evidence type="ECO:0000256" key="2">
    <source>
        <dbReference type="ARBA" id="ARBA00022679"/>
    </source>
</evidence>
<evidence type="ECO:0000313" key="7">
    <source>
        <dbReference type="Proteomes" id="UP000838308"/>
    </source>
</evidence>
<feature type="binding site" evidence="4">
    <location>
        <position position="126"/>
    </location>
    <ligand>
        <name>Zn(2+)</name>
        <dbReference type="ChEBI" id="CHEBI:29105"/>
    </ligand>
</feature>
<keyword evidence="3" id="KW-0520">NAD</keyword>
<dbReference type="SUPFAM" id="SSF52467">
    <property type="entry name" value="DHS-like NAD/FAD-binding domain"/>
    <property type="match status" value="1"/>
</dbReference>
<accession>A0ABN8KK15</accession>